<comment type="caution">
    <text evidence="1">The sequence shown here is derived from an EMBL/GenBank/DDBJ whole genome shotgun (WGS) entry which is preliminary data.</text>
</comment>
<dbReference type="EMBL" id="CM041536">
    <property type="protein sequence ID" value="KAI3371498.1"/>
    <property type="molecule type" value="Genomic_DNA"/>
</dbReference>
<sequence>MRSCHGSVSREVRPATARVQVTELSGSGRINPTPATKPGEDSEAGAVELYLSPEKLELLCGTQKLSNVTSLEICVDTQENTLGNFGAYLPKLVQLKMNNSVISSVRDLGTTLSHLQVLWMSRCSLQDLDGISTFSSLKELYVAYNSVSDLSQVGMLENLQLLDLEGNDVDDLVQVQYLGLCVKLQTLTLEGNPVCLHPNLTDIQTAEYSYRAAVRELVPQLRYLDDLRVEEDGLSYSSTMGEDWTILRNSIRDCSSSQAATEDGVCVYVYVAETADSVCPYSRPGSARRPASSRSCVWPLSSASSRPYTGSRPMSATRPGVFSPPGSRPGSADSDLAIVEAETSVLTHGAGKILFCGNPVKAIRARREKLRTAPTRSTFTHRDLPIHVPEHTYDLEEPDVRERVDVFAELRAWREQHSRRLQAIETERLPQVLAIQYNDEEEGEDDNDDDEEEGFGGMSNNSSDEEYGEEKHSDSLETASPDSSLQSLSPGAVTGTTYSMSSDRPRRSSLYSEYRLLLPSRVYVWRPNSGELMVMWGSQVSSRAGAGRMELKVWVDGVVRVVCGLSEETSCQDVVIALAQAIGQTGRYVLIQRLRDTERQLLATERPLESLAKLGQHGNEVQFFLRRTGPSSSDGPGSKQDRVTPLPLPKHPEPELSKRGQPKKALTFNLGPSTSPRTKAKQFKRSPRDSPEHRASPSPSPSPSPVSSHVPSPSPSPPIGPSKEEVFRKVLQQQERLRAMEAQLEALERESHTWERSYPSPCPSPVSDTRLQEEMDALEQAVRRNQAELAHEQYWEEELQAEVERERGMRRKLGELHTNLDDCGRRLHEFSVRSAQLEQEIQRESQAEGKTNRPEESLDAVTAELQSQENHGKDLEEQLSETDKALGKAEALLQAKQEELEELNKELRQCNLQQFIQQTGVLPAHTHSRTELQEQLEQLELAHLLQEGYSNGGHSVTQVESLPRPTAKQFLGHPRNLQNPLVSSLNPEAMDEDDSQDELINRSTSHSKGKRAALWDISDDSDDAEEESGGGGSDSDEEEEEDHLDGEDDEDEEEEEEEEGNEEEDDEEEEADAKAKDGCFGGTSADLAGMSSDEDAEKCPICLNSFSSQPVATPENCEHYFCLDCILEWAKNANSCPVDRITFNNIYLRRCYRGKVKKMITVQKPVKEGQEETVDVDLEQTNCEVCGGSDREDRLLLCDGCDAGYHMECLTPPLDSVPVEEWFCPECEANNRQSRGSAEDISDAESLPSTARPATSHSQSRAAGPTRAIARTQQSERVRANVNRHRITQARTSQLAPTYLMQSTWLDETINAVVAGLNTAVYIRDFTPRAPLSRRRKRRKVKSKKSSSAKGEQGKVGSTGVKRRKRKVRRTKSRKKLMLKKAATPRSRIASNLRIVKDKKSSSLPTVYRPSEHTLSSMRADIGAASLSIYGDPFDLDPFVEREDDEQQAHVTSLLEAKRRGISRSALRSHQPVARPVTASLSSRRGMDVPQSGGVVEAAPVPDLLGSILSGQSMLLMDSSDVVINRDGSLKATKPVMPSPSKPGCSRSSSSGDGSAQINPVMSPNQGQSSLSLHYNEELPGSSHSAMSRTFSQSSSRLPPYTSSSANHIPPSPLSDLPHRGHQSLQPPFPIRPTHPPDSRGINRRRAPSPSSPNHPTLDSSSKSKGAAPSQSQPKKAHTKPTWVDVSVLPRIPKIKRESNSIVNDCTGQSGSSGSSRSRSSSSNSSSSSCRRNSGNSTTSSNGYSMPERGMNSLAGDKGRQQSVDQQKGRADGEAQRHRPDGAGSSSAFSSSFSSSTSSAGSLASHSRYPSSSSSSSAVSFRINSSGNSWHSRRLSITSPSASGGSMQEHWRKKKDEEKKRQLHRDKQMLLASHTLVNREQDSNNIYDPFNPTLSDSSSSDNEAESTSLDGNSHLTTHEGNAQSLENKEGLVKSKQYQIHVKTETQETEVSQEESLRVISQETTSQEVRSSEDYVKVEKESGLVDTQTEKQTALLDTKIKKEPGLDDAGEAARFGHSVKSLNSETADTTPPVHHNLDFKMERETPNSDNTSRKINSSPSSSAPAKKKQKAETKSDSKSSPSRDLGHKKKTLQASKEQRSSGSETDRGRRGDHHASGQRKEKEKDRDRSTRRSRSKERRRARSTSESSQSSSPDRTHRKRHRSRSRSKDRKRSRSGSSSSSREHSRRKKHKRRSKERNDVRDRDCERRQVSKDKKHGQSRSKSPSKSRSRSRSKSRSKDHKHVRSRSESRSKSQSRSRSRERRKDHKRLQQSSLSSRDKVEPRSKDKRRRRSRSSSKERRKEGPSSKSSQKTSGPSVSSSKDTKLLQDKNKENITRSSLKEEKVAALNKEDTPSCTAASQVKKQSKDLRADTQAPTAEMAKEMKVGKEIKKEKQPSLDMFEDSPVTKPVKKEEADTQALVVVKGTDKEGNKADPVNSETCEIKTETCEIAIIKSEPSSPKLCHFASVTSFSTPTTPVAADGLQGVACQPQPELVPSTEQPDNVGLTVCIKQEVPSDSDDDFNVDVMLDNLDCVKSECPEGSAVVVKQEKEAEEEKPQGDKVSTVVGVKSKTQVKRVTWNIQEPEGPQPEKTASKLALYKLKLKQEGVRRPSTTVQTSSQDVTGTVNDPSKKSAVGPLSTSSRPDVEHSEGLSTTGQGEAEEGEASRKDKYLKKLHMQERAIEEVKLAIKPFYQKRDINKDEYKEILRKAVQKVCHSKSGEINPVKVGNLVKAYVDKYKHDRKHKKGEDSGKAQEVQTEAMKTSDSP</sequence>
<keyword evidence="2" id="KW-1185">Reference proteome</keyword>
<dbReference type="Proteomes" id="UP000831701">
    <property type="component" value="Chromosome 6"/>
</dbReference>
<gene>
    <name evidence="1" type="ORF">L3Q82_024082</name>
</gene>
<accession>A0ACB8WXS6</accession>
<proteinExistence type="predicted"/>
<evidence type="ECO:0000313" key="1">
    <source>
        <dbReference type="EMBL" id="KAI3371498.1"/>
    </source>
</evidence>
<organism evidence="1 2">
    <name type="scientific">Scortum barcoo</name>
    <name type="common">barcoo grunter</name>
    <dbReference type="NCBI Taxonomy" id="214431"/>
    <lineage>
        <taxon>Eukaryota</taxon>
        <taxon>Metazoa</taxon>
        <taxon>Chordata</taxon>
        <taxon>Craniata</taxon>
        <taxon>Vertebrata</taxon>
        <taxon>Euteleostomi</taxon>
        <taxon>Actinopterygii</taxon>
        <taxon>Neopterygii</taxon>
        <taxon>Teleostei</taxon>
        <taxon>Neoteleostei</taxon>
        <taxon>Acanthomorphata</taxon>
        <taxon>Eupercaria</taxon>
        <taxon>Centrarchiformes</taxon>
        <taxon>Terapontoidei</taxon>
        <taxon>Terapontidae</taxon>
        <taxon>Scortum</taxon>
    </lineage>
</organism>
<protein>
    <submittedName>
        <fullName evidence="1">Uncharacterized protein</fullName>
    </submittedName>
</protein>
<evidence type="ECO:0000313" key="2">
    <source>
        <dbReference type="Proteomes" id="UP000831701"/>
    </source>
</evidence>
<name>A0ACB8WXS6_9TELE</name>
<reference evidence="1" key="1">
    <citation type="submission" date="2022-04" db="EMBL/GenBank/DDBJ databases">
        <title>Jade perch genome.</title>
        <authorList>
            <person name="Chao B."/>
        </authorList>
    </citation>
    <scope>NUCLEOTIDE SEQUENCE</scope>
    <source>
        <strain evidence="1">CB-2022</strain>
    </source>
</reference>